<dbReference type="GO" id="GO:0006046">
    <property type="term" value="P:N-acetylglucosamine catabolic process"/>
    <property type="evidence" value="ECO:0007669"/>
    <property type="project" value="TreeGrafter"/>
</dbReference>
<name>A0A657LMV9_9HYPH</name>
<proteinExistence type="inferred from homology"/>
<dbReference type="PANTHER" id="PTHR11113">
    <property type="entry name" value="N-ACETYLGLUCOSAMINE-6-PHOSPHATE DEACETYLASE"/>
    <property type="match status" value="1"/>
</dbReference>
<organism evidence="3 4">
    <name type="scientific">Pararhizobium antarcticum</name>
    <dbReference type="NCBI Taxonomy" id="1798805"/>
    <lineage>
        <taxon>Bacteria</taxon>
        <taxon>Pseudomonadati</taxon>
        <taxon>Pseudomonadota</taxon>
        <taxon>Alphaproteobacteria</taxon>
        <taxon>Hyphomicrobiales</taxon>
        <taxon>Rhizobiaceae</taxon>
        <taxon>Rhizobium/Agrobacterium group</taxon>
        <taxon>Pararhizobium</taxon>
    </lineage>
</organism>
<dbReference type="OrthoDB" id="9758793at2"/>
<dbReference type="AlphaFoldDB" id="A0A657LMV9"/>
<keyword evidence="2 3" id="KW-0378">Hydrolase</keyword>
<dbReference type="InterPro" id="IPR032466">
    <property type="entry name" value="Metal_Hydrolase"/>
</dbReference>
<evidence type="ECO:0000313" key="4">
    <source>
        <dbReference type="Proteomes" id="UP000182661"/>
    </source>
</evidence>
<protein>
    <submittedName>
        <fullName evidence="3">Amidohydrolase</fullName>
    </submittedName>
</protein>
<comment type="caution">
    <text evidence="3">The sequence shown here is derived from an EMBL/GenBank/DDBJ whole genome shotgun (WGS) entry which is preliminary data.</text>
</comment>
<dbReference type="SUPFAM" id="SSF51556">
    <property type="entry name" value="Metallo-dependent hydrolases"/>
    <property type="match status" value="1"/>
</dbReference>
<dbReference type="GO" id="GO:0008448">
    <property type="term" value="F:N-acetylglucosamine-6-phosphate deacetylase activity"/>
    <property type="evidence" value="ECO:0007669"/>
    <property type="project" value="TreeGrafter"/>
</dbReference>
<keyword evidence="4" id="KW-1185">Reference proteome</keyword>
<dbReference type="InterPro" id="IPR011059">
    <property type="entry name" value="Metal-dep_hydrolase_composite"/>
</dbReference>
<dbReference type="Proteomes" id="UP000182661">
    <property type="component" value="Unassembled WGS sequence"/>
</dbReference>
<reference evidence="3 4" key="1">
    <citation type="submission" date="2016-02" db="EMBL/GenBank/DDBJ databases">
        <title>Genome sequencing of a beta-galactosidase producing bacteria Rhizobium sp. 59.</title>
        <authorList>
            <person name="Wang D."/>
            <person name="Kot W."/>
            <person name="Qin Y."/>
            <person name="Hansen L."/>
            <person name="Naqvi K."/>
            <person name="Rensing C."/>
        </authorList>
    </citation>
    <scope>NUCLEOTIDE SEQUENCE [LARGE SCALE GENOMIC DNA]</scope>
    <source>
        <strain evidence="3 4">59</strain>
    </source>
</reference>
<comment type="similarity">
    <text evidence="1">Belongs to the metallo-dependent hydrolases superfamily. NagA family.</text>
</comment>
<dbReference type="PANTHER" id="PTHR11113:SF14">
    <property type="entry name" value="N-ACETYLGLUCOSAMINE-6-PHOSPHATE DEACETYLASE"/>
    <property type="match status" value="1"/>
</dbReference>
<evidence type="ECO:0000256" key="1">
    <source>
        <dbReference type="ARBA" id="ARBA00010716"/>
    </source>
</evidence>
<evidence type="ECO:0000256" key="2">
    <source>
        <dbReference type="ARBA" id="ARBA00022801"/>
    </source>
</evidence>
<accession>A0A657LMV9</accession>
<evidence type="ECO:0000313" key="3">
    <source>
        <dbReference type="EMBL" id="OJF90688.1"/>
    </source>
</evidence>
<gene>
    <name evidence="3" type="ORF">AX760_24060</name>
</gene>
<dbReference type="SUPFAM" id="SSF51338">
    <property type="entry name" value="Composite domain of metallo-dependent hydrolases"/>
    <property type="match status" value="1"/>
</dbReference>
<sequence>MNIVLRNASVMTGDGTTHLPRADVLVRCGQIADIDASGYLHKNLEDHVDVIDCSGCTIIPGIINAHAHGCIHGPSMPSGSVGLGVSEVEHHRNRHLLEGTTTLLNVCGLAFPDEIDEGSATSHPMDIHVSTAHTRSNIEAALSIDGAGLSARHIHGEIDRLLTQGAKALGEAGGGQTLGGGAQEYRFIPEAIRRETGLNIDPSIARRLKNAIVGRHLDPQAGVPDEELQTILDASGLGRTRADQIRSIVINSVMPSVSLALTGFEEIARQSLRVGYPAIFHNAAPTANLLIALAEKYPAAQIVAGHSNHPMFMPDEAVDVAAKLRDRGAVIDVSTLDCISTRWRNDAVNFDALIGSGLVDTISTDFAGGHWDGILEAIHRIIRKKQMSAPAAVALATGNVSRIFPQLAGDRGFIEKGKRADIVVADRTNLSRVRDVFIAGRMVVRNGRIV</sequence>
<dbReference type="EMBL" id="LSRP01000137">
    <property type="protein sequence ID" value="OJF90688.1"/>
    <property type="molecule type" value="Genomic_DNA"/>
</dbReference>
<dbReference type="Gene3D" id="2.30.40.10">
    <property type="entry name" value="Urease, subunit C, domain 1"/>
    <property type="match status" value="2"/>
</dbReference>